<feature type="transmembrane region" description="Helical" evidence="4">
    <location>
        <begin position="182"/>
        <end position="200"/>
    </location>
</feature>
<evidence type="ECO:0000256" key="1">
    <source>
        <dbReference type="ARBA" id="ARBA00022692"/>
    </source>
</evidence>
<feature type="transmembrane region" description="Helical" evidence="4">
    <location>
        <begin position="263"/>
        <end position="284"/>
    </location>
</feature>
<feature type="transmembrane region" description="Helical" evidence="4">
    <location>
        <begin position="305"/>
        <end position="322"/>
    </location>
</feature>
<dbReference type="InterPro" id="IPR050327">
    <property type="entry name" value="Proton-linked_MCT"/>
</dbReference>
<dbReference type="InterPro" id="IPR020846">
    <property type="entry name" value="MFS_dom"/>
</dbReference>
<dbReference type="PANTHER" id="PTHR11360:SF304">
    <property type="entry name" value="MFS DOMAIN-CONTAINING PROTEIN"/>
    <property type="match status" value="1"/>
</dbReference>
<feature type="transmembrane region" description="Helical" evidence="4">
    <location>
        <begin position="64"/>
        <end position="85"/>
    </location>
</feature>
<dbReference type="PROSITE" id="PS50850">
    <property type="entry name" value="MFS"/>
    <property type="match status" value="1"/>
</dbReference>
<dbReference type="CDD" id="cd17353">
    <property type="entry name" value="MFS_OFA_like"/>
    <property type="match status" value="1"/>
</dbReference>
<keyword evidence="2 4" id="KW-1133">Transmembrane helix</keyword>
<reference evidence="6 7" key="1">
    <citation type="submission" date="2020-04" db="EMBL/GenBank/DDBJ databases">
        <authorList>
            <person name="De Canck E."/>
        </authorList>
    </citation>
    <scope>NUCLEOTIDE SEQUENCE [LARGE SCALE GENOMIC DNA]</scope>
    <source>
        <strain evidence="6 7">LMG 29542</strain>
    </source>
</reference>
<feature type="transmembrane region" description="Helical" evidence="4">
    <location>
        <begin position="24"/>
        <end position="44"/>
    </location>
</feature>
<dbReference type="Gene3D" id="1.20.1250.20">
    <property type="entry name" value="MFS general substrate transporter like domains"/>
    <property type="match status" value="2"/>
</dbReference>
<evidence type="ECO:0000313" key="7">
    <source>
        <dbReference type="Proteomes" id="UP000494363"/>
    </source>
</evidence>
<evidence type="ECO:0000313" key="6">
    <source>
        <dbReference type="EMBL" id="CAB3750055.1"/>
    </source>
</evidence>
<evidence type="ECO:0000256" key="4">
    <source>
        <dbReference type="SAM" id="Phobius"/>
    </source>
</evidence>
<protein>
    <submittedName>
        <fullName evidence="6">Oxalate:formate antiporter</fullName>
    </submittedName>
</protein>
<dbReference type="PANTHER" id="PTHR11360">
    <property type="entry name" value="MONOCARBOXYLATE TRANSPORTER"/>
    <property type="match status" value="1"/>
</dbReference>
<evidence type="ECO:0000256" key="3">
    <source>
        <dbReference type="ARBA" id="ARBA00023136"/>
    </source>
</evidence>
<keyword evidence="7" id="KW-1185">Reference proteome</keyword>
<feature type="transmembrane region" description="Helical" evidence="4">
    <location>
        <begin position="368"/>
        <end position="387"/>
    </location>
</feature>
<dbReference type="GO" id="GO:0019531">
    <property type="term" value="F:oxalate transmembrane transporter activity"/>
    <property type="evidence" value="ECO:0007669"/>
    <property type="project" value="InterPro"/>
</dbReference>
<dbReference type="InterPro" id="IPR026355">
    <property type="entry name" value="Oxa/Form_antiport"/>
</dbReference>
<dbReference type="Pfam" id="PF07690">
    <property type="entry name" value="MFS_1"/>
    <property type="match status" value="2"/>
</dbReference>
<dbReference type="NCBIfam" id="TIGR04259">
    <property type="entry name" value="oxa_formateAnti"/>
    <property type="match status" value="1"/>
</dbReference>
<feature type="transmembrane region" description="Helical" evidence="4">
    <location>
        <begin position="117"/>
        <end position="138"/>
    </location>
</feature>
<evidence type="ECO:0000259" key="5">
    <source>
        <dbReference type="PROSITE" id="PS50850"/>
    </source>
</evidence>
<feature type="domain" description="Major facilitator superfamily (MFS) profile" evidence="5">
    <location>
        <begin position="25"/>
        <end position="419"/>
    </location>
</feature>
<keyword evidence="1 4" id="KW-0812">Transmembrane</keyword>
<dbReference type="Proteomes" id="UP000494363">
    <property type="component" value="Unassembled WGS sequence"/>
</dbReference>
<gene>
    <name evidence="6" type="primary">oxlT_2</name>
    <name evidence="6" type="ORF">LMG29542_01181</name>
</gene>
<dbReference type="AlphaFoldDB" id="A0A6J5DAV4"/>
<dbReference type="EMBL" id="CADIKH010000004">
    <property type="protein sequence ID" value="CAB3750055.1"/>
    <property type="molecule type" value="Genomic_DNA"/>
</dbReference>
<proteinExistence type="predicted"/>
<keyword evidence="3 4" id="KW-0472">Membrane</keyword>
<feature type="transmembrane region" description="Helical" evidence="4">
    <location>
        <begin position="92"/>
        <end position="111"/>
    </location>
</feature>
<name>A0A6J5DAV4_9BURK</name>
<dbReference type="RefSeq" id="WP_175225515.1">
    <property type="nucleotide sequence ID" value="NZ_CADIKH010000004.1"/>
</dbReference>
<feature type="transmembrane region" description="Helical" evidence="4">
    <location>
        <begin position="150"/>
        <end position="170"/>
    </location>
</feature>
<dbReference type="InterPro" id="IPR036259">
    <property type="entry name" value="MFS_trans_sf"/>
</dbReference>
<organism evidence="6 7">
    <name type="scientific">Paraburkholderia humisilvae</name>
    <dbReference type="NCBI Taxonomy" id="627669"/>
    <lineage>
        <taxon>Bacteria</taxon>
        <taxon>Pseudomonadati</taxon>
        <taxon>Pseudomonadota</taxon>
        <taxon>Betaproteobacteria</taxon>
        <taxon>Burkholderiales</taxon>
        <taxon>Burkholderiaceae</taxon>
        <taxon>Paraburkholderia</taxon>
    </lineage>
</organism>
<dbReference type="GO" id="GO:0016020">
    <property type="term" value="C:membrane"/>
    <property type="evidence" value="ECO:0007669"/>
    <property type="project" value="InterPro"/>
</dbReference>
<sequence>MNTPVQSLDQAASPGVRAATSTRWLQLALGLICMMAISSPQYVWTLMTKPLMAKLGISLPEVQVTFSILVFLQAFFSPFQGALIDRFGPRKLISIGTLLAGVSWMLASYASSTTMLYLTYGGLGGLGTGIVYVGVVGLMVRWFPDRRGMAAGAVAAGYGMGAIVTTFPISASLATHGVESTLWLYGMIFAAIGFIASQGLRVPPETSGAAAVVRSSSTGAREFRPTEMLKTPIFWLMFAMMTMMSTSGLMVTSQMASFAADFGVSKVLVFGLAALPLALTIDRFTNGLTRPLFGWVSDKFGRENTMGFAFALEGVAMTLWLLTRDDAVLFVLLSGVVFFGWGEIFSLFPSTLTDTFGTRFATANYGWLYISFGVGSIFGGPLAALLHQHTGSWIPVFACAITLDIVTALLALFVLKPARAKFVRAQRGVL</sequence>
<accession>A0A6J5DAV4</accession>
<evidence type="ECO:0000256" key="2">
    <source>
        <dbReference type="ARBA" id="ARBA00022989"/>
    </source>
</evidence>
<dbReference type="SUPFAM" id="SSF103473">
    <property type="entry name" value="MFS general substrate transporter"/>
    <property type="match status" value="1"/>
</dbReference>
<feature type="transmembrane region" description="Helical" evidence="4">
    <location>
        <begin position="328"/>
        <end position="348"/>
    </location>
</feature>
<feature type="transmembrane region" description="Helical" evidence="4">
    <location>
        <begin position="233"/>
        <end position="251"/>
    </location>
</feature>
<dbReference type="InterPro" id="IPR011701">
    <property type="entry name" value="MFS"/>
</dbReference>
<feature type="transmembrane region" description="Helical" evidence="4">
    <location>
        <begin position="393"/>
        <end position="415"/>
    </location>
</feature>